<gene>
    <name evidence="3" type="ORF">HGA05_24675</name>
</gene>
<sequence length="139" mass="13673">MAIGLGIITVLILMLFSCGVGSAMHGSDKAAAPATRTVVSTVTATMTETTTASAVASTTTPAPTTSEPTGGPTVARGLIPQTTTPTTDAPAAPTTDEGSSVYYSNCAQARAAGAAPLHVGDPGYRSGLDRDGDGVACES</sequence>
<evidence type="ECO:0000259" key="2">
    <source>
        <dbReference type="SMART" id="SM00894"/>
    </source>
</evidence>
<feature type="region of interest" description="Disordered" evidence="1">
    <location>
        <begin position="50"/>
        <end position="99"/>
    </location>
</feature>
<organism evidence="3 4">
    <name type="scientific">Gordonia polyisoprenivorans</name>
    <dbReference type="NCBI Taxonomy" id="84595"/>
    <lineage>
        <taxon>Bacteria</taxon>
        <taxon>Bacillati</taxon>
        <taxon>Actinomycetota</taxon>
        <taxon>Actinomycetes</taxon>
        <taxon>Mycobacteriales</taxon>
        <taxon>Gordoniaceae</taxon>
        <taxon>Gordonia</taxon>
    </lineage>
</organism>
<accession>A0A846WT19</accession>
<comment type="caution">
    <text evidence="3">The sequence shown here is derived from an EMBL/GenBank/DDBJ whole genome shotgun (WGS) entry which is preliminary data.</text>
</comment>
<dbReference type="InterPro" id="IPR008613">
    <property type="entry name" value="Excalibur_Ca-bd_domain"/>
</dbReference>
<feature type="domain" description="Excalibur calcium-binding" evidence="2">
    <location>
        <begin position="102"/>
        <end position="138"/>
    </location>
</feature>
<feature type="region of interest" description="Disordered" evidence="1">
    <location>
        <begin position="115"/>
        <end position="139"/>
    </location>
</feature>
<dbReference type="Proteomes" id="UP000563898">
    <property type="component" value="Unassembled WGS sequence"/>
</dbReference>
<evidence type="ECO:0000256" key="1">
    <source>
        <dbReference type="SAM" id="MobiDB-lite"/>
    </source>
</evidence>
<reference evidence="3 4" key="1">
    <citation type="submission" date="2020-04" db="EMBL/GenBank/DDBJ databases">
        <title>MicrobeNet Type strains.</title>
        <authorList>
            <person name="Nicholson A.C."/>
        </authorList>
    </citation>
    <scope>NUCLEOTIDE SEQUENCE [LARGE SCALE GENOMIC DNA]</scope>
    <source>
        <strain evidence="3 4">ATCC BAA-14</strain>
    </source>
</reference>
<evidence type="ECO:0000313" key="3">
    <source>
        <dbReference type="EMBL" id="NKY04764.1"/>
    </source>
</evidence>
<name>A0A846WT19_9ACTN</name>
<feature type="compositionally biased region" description="Low complexity" evidence="1">
    <location>
        <begin position="50"/>
        <end position="69"/>
    </location>
</feature>
<dbReference type="Pfam" id="PF05901">
    <property type="entry name" value="Excalibur"/>
    <property type="match status" value="1"/>
</dbReference>
<evidence type="ECO:0000313" key="4">
    <source>
        <dbReference type="Proteomes" id="UP000563898"/>
    </source>
</evidence>
<dbReference type="SMART" id="SM00894">
    <property type="entry name" value="Excalibur"/>
    <property type="match status" value="1"/>
</dbReference>
<dbReference type="EMBL" id="JAAXPC010000022">
    <property type="protein sequence ID" value="NKY04764.1"/>
    <property type="molecule type" value="Genomic_DNA"/>
</dbReference>
<proteinExistence type="predicted"/>
<dbReference type="AlphaFoldDB" id="A0A846WT19"/>
<protein>
    <submittedName>
        <fullName evidence="3">Excalibur calcium-binding domain-containing protein</fullName>
    </submittedName>
</protein>
<feature type="compositionally biased region" description="Low complexity" evidence="1">
    <location>
        <begin position="82"/>
        <end position="96"/>
    </location>
</feature>